<keyword evidence="1" id="KW-1133">Transmembrane helix</keyword>
<feature type="transmembrane region" description="Helical" evidence="1">
    <location>
        <begin position="37"/>
        <end position="60"/>
    </location>
</feature>
<evidence type="ECO:0000313" key="2">
    <source>
        <dbReference type="EMBL" id="GGI56108.1"/>
    </source>
</evidence>
<proteinExistence type="predicted"/>
<gene>
    <name evidence="2" type="ORF">GCM10011444_04170</name>
</gene>
<dbReference type="RefSeq" id="WP_188373042.1">
    <property type="nucleotide sequence ID" value="NZ_BMDQ01000001.1"/>
</dbReference>
<feature type="transmembrane region" description="Helical" evidence="1">
    <location>
        <begin position="72"/>
        <end position="93"/>
    </location>
</feature>
<accession>A0ABQ2BYY8</accession>
<evidence type="ECO:0008006" key="4">
    <source>
        <dbReference type="Google" id="ProtNLM"/>
    </source>
</evidence>
<keyword evidence="3" id="KW-1185">Reference proteome</keyword>
<keyword evidence="1" id="KW-0472">Membrane</keyword>
<keyword evidence="1" id="KW-0812">Transmembrane</keyword>
<sequence length="99" mass="9388">MEEYLPLIIQLVSGAVGGNVAGKLMKGSSLGTLWNSVAGILGGGLGGKVLGMLGLGGAAAAEASTGMDLTSILGSVAGGGVGGGILMAIIGFVKKAMAK</sequence>
<organism evidence="2 3">
    <name type="scientific">Winogradskyella haliclonae</name>
    <dbReference type="NCBI Taxonomy" id="2048558"/>
    <lineage>
        <taxon>Bacteria</taxon>
        <taxon>Pseudomonadati</taxon>
        <taxon>Bacteroidota</taxon>
        <taxon>Flavobacteriia</taxon>
        <taxon>Flavobacteriales</taxon>
        <taxon>Flavobacteriaceae</taxon>
        <taxon>Winogradskyella</taxon>
    </lineage>
</organism>
<evidence type="ECO:0000256" key="1">
    <source>
        <dbReference type="SAM" id="Phobius"/>
    </source>
</evidence>
<comment type="caution">
    <text evidence="2">The sequence shown here is derived from an EMBL/GenBank/DDBJ whole genome shotgun (WGS) entry which is preliminary data.</text>
</comment>
<protein>
    <recommendedName>
        <fullName evidence="4">DNA methyltransferase</fullName>
    </recommendedName>
</protein>
<feature type="transmembrane region" description="Helical" evidence="1">
    <location>
        <begin position="6"/>
        <end position="25"/>
    </location>
</feature>
<dbReference type="EMBL" id="BMDQ01000001">
    <property type="protein sequence ID" value="GGI56108.1"/>
    <property type="molecule type" value="Genomic_DNA"/>
</dbReference>
<name>A0ABQ2BYY8_9FLAO</name>
<evidence type="ECO:0000313" key="3">
    <source>
        <dbReference type="Proteomes" id="UP000624701"/>
    </source>
</evidence>
<dbReference type="Proteomes" id="UP000624701">
    <property type="component" value="Unassembled WGS sequence"/>
</dbReference>
<reference evidence="3" key="1">
    <citation type="journal article" date="2019" name="Int. J. Syst. Evol. Microbiol.">
        <title>The Global Catalogue of Microorganisms (GCM) 10K type strain sequencing project: providing services to taxonomists for standard genome sequencing and annotation.</title>
        <authorList>
            <consortium name="The Broad Institute Genomics Platform"/>
            <consortium name="The Broad Institute Genome Sequencing Center for Infectious Disease"/>
            <person name="Wu L."/>
            <person name="Ma J."/>
        </authorList>
    </citation>
    <scope>NUCLEOTIDE SEQUENCE [LARGE SCALE GENOMIC DNA]</scope>
    <source>
        <strain evidence="3">CCM 8681</strain>
    </source>
</reference>